<feature type="chain" id="PRO_5035294298" description="DUF3450 family protein" evidence="2">
    <location>
        <begin position="24"/>
        <end position="252"/>
    </location>
</feature>
<keyword evidence="1" id="KW-0175">Coiled coil</keyword>
<reference evidence="3" key="2">
    <citation type="submission" date="2020-09" db="EMBL/GenBank/DDBJ databases">
        <authorList>
            <person name="Sun Q."/>
            <person name="Kim S."/>
        </authorList>
    </citation>
    <scope>NUCLEOTIDE SEQUENCE</scope>
    <source>
        <strain evidence="3">KCTC 12870</strain>
    </source>
</reference>
<evidence type="ECO:0000256" key="2">
    <source>
        <dbReference type="SAM" id="SignalP"/>
    </source>
</evidence>
<evidence type="ECO:0000313" key="4">
    <source>
        <dbReference type="Proteomes" id="UP000642829"/>
    </source>
</evidence>
<reference evidence="3" key="1">
    <citation type="journal article" date="2014" name="Int. J. Syst. Evol. Microbiol.">
        <title>Complete genome sequence of Corynebacterium casei LMG S-19264T (=DSM 44701T), isolated from a smear-ripened cheese.</title>
        <authorList>
            <consortium name="US DOE Joint Genome Institute (JGI-PGF)"/>
            <person name="Walter F."/>
            <person name="Albersmeier A."/>
            <person name="Kalinowski J."/>
            <person name="Ruckert C."/>
        </authorList>
    </citation>
    <scope>NUCLEOTIDE SEQUENCE</scope>
    <source>
        <strain evidence="3">KCTC 12870</strain>
    </source>
</reference>
<sequence length="252" mass="27952">MLFSIRLCAFCGFLLAGTSLSLAQNKQPDAHAALLEWVRTEKLISTEAANWREDRMVLEDMIALLERESAQIDEQMAAVEKAIADSSAKTQALADREANIQGEIGQLAAILPDWETTAWPVVNAWPTALTEELDQLPALQKKATSNEAWLTRVPAWITLLMQADQFNGQVTVHYGLDTLPDGKSWEVREIYFGLGGGYWLTADGKRGGYLDPLPTGWIRRSAPELTPLAEDMIAIAERRRPSVYLEAPVTVD</sequence>
<comment type="caution">
    <text evidence="3">The sequence shown here is derived from an EMBL/GenBank/DDBJ whole genome shotgun (WGS) entry which is preliminary data.</text>
</comment>
<name>A0A8J3DAZ6_9BACT</name>
<dbReference type="InterPro" id="IPR016866">
    <property type="entry name" value="UCP028069"/>
</dbReference>
<organism evidence="3 4">
    <name type="scientific">Cerasicoccus arenae</name>
    <dbReference type="NCBI Taxonomy" id="424488"/>
    <lineage>
        <taxon>Bacteria</taxon>
        <taxon>Pseudomonadati</taxon>
        <taxon>Verrucomicrobiota</taxon>
        <taxon>Opitutia</taxon>
        <taxon>Puniceicoccales</taxon>
        <taxon>Cerasicoccaceae</taxon>
        <taxon>Cerasicoccus</taxon>
    </lineage>
</organism>
<dbReference type="RefSeq" id="WP_189513412.1">
    <property type="nucleotide sequence ID" value="NZ_BMXG01000007.1"/>
</dbReference>
<feature type="signal peptide" evidence="2">
    <location>
        <begin position="1"/>
        <end position="23"/>
    </location>
</feature>
<feature type="coiled-coil region" evidence="1">
    <location>
        <begin position="48"/>
        <end position="85"/>
    </location>
</feature>
<dbReference type="Proteomes" id="UP000642829">
    <property type="component" value="Unassembled WGS sequence"/>
</dbReference>
<dbReference type="Pfam" id="PF11932">
    <property type="entry name" value="DUF3450"/>
    <property type="match status" value="1"/>
</dbReference>
<keyword evidence="2" id="KW-0732">Signal</keyword>
<evidence type="ECO:0000313" key="3">
    <source>
        <dbReference type="EMBL" id="GHB99227.1"/>
    </source>
</evidence>
<protein>
    <recommendedName>
        <fullName evidence="5">DUF3450 family protein</fullName>
    </recommendedName>
</protein>
<dbReference type="AlphaFoldDB" id="A0A8J3DAZ6"/>
<proteinExistence type="predicted"/>
<keyword evidence="4" id="KW-1185">Reference proteome</keyword>
<gene>
    <name evidence="3" type="ORF">GCM10007047_14250</name>
</gene>
<evidence type="ECO:0000256" key="1">
    <source>
        <dbReference type="SAM" id="Coils"/>
    </source>
</evidence>
<evidence type="ECO:0008006" key="5">
    <source>
        <dbReference type="Google" id="ProtNLM"/>
    </source>
</evidence>
<accession>A0A8J3DAZ6</accession>
<dbReference type="EMBL" id="BMXG01000007">
    <property type="protein sequence ID" value="GHB99227.1"/>
    <property type="molecule type" value="Genomic_DNA"/>
</dbReference>